<feature type="binding site" evidence="13">
    <location>
        <position position="581"/>
    </location>
    <ligand>
        <name>Zn(2+)</name>
        <dbReference type="ChEBI" id="CHEBI:29105"/>
        <note>catalytic</note>
    </ligand>
</feature>
<evidence type="ECO:0000313" key="17">
    <source>
        <dbReference type="Proteomes" id="UP001159363"/>
    </source>
</evidence>
<keyword evidence="3" id="KW-0548">Nucleotidyltransferase</keyword>
<keyword evidence="4" id="KW-0540">Nuclease</keyword>
<feature type="region of interest" description="Disordered" evidence="14">
    <location>
        <begin position="1582"/>
        <end position="1601"/>
    </location>
</feature>
<keyword evidence="9" id="KW-0695">RNA-directed DNA polymerase</keyword>
<evidence type="ECO:0000256" key="1">
    <source>
        <dbReference type="ARBA" id="ARBA00022670"/>
    </source>
</evidence>
<evidence type="ECO:0000256" key="8">
    <source>
        <dbReference type="ARBA" id="ARBA00022833"/>
    </source>
</evidence>
<evidence type="ECO:0000256" key="9">
    <source>
        <dbReference type="ARBA" id="ARBA00022918"/>
    </source>
</evidence>
<dbReference type="Proteomes" id="UP001159363">
    <property type="component" value="Chromosome 5"/>
</dbReference>
<feature type="region of interest" description="Disordered" evidence="14">
    <location>
        <begin position="919"/>
        <end position="1172"/>
    </location>
</feature>
<evidence type="ECO:0000256" key="2">
    <source>
        <dbReference type="ARBA" id="ARBA00022679"/>
    </source>
</evidence>
<feature type="binding site" evidence="13">
    <location>
        <position position="575"/>
    </location>
    <ligand>
        <name>Zn(2+)</name>
        <dbReference type="ChEBI" id="CHEBI:29105"/>
        <note>catalytic</note>
    </ligand>
</feature>
<evidence type="ECO:0000256" key="11">
    <source>
        <dbReference type="ARBA" id="ARBA00023157"/>
    </source>
</evidence>
<dbReference type="InterPro" id="IPR041645">
    <property type="entry name" value="ADAMTS_CR_2"/>
</dbReference>
<accession>A0ABQ9H851</accession>
<evidence type="ECO:0000256" key="14">
    <source>
        <dbReference type="SAM" id="MobiDB-lite"/>
    </source>
</evidence>
<keyword evidence="7" id="KW-0378">Hydrolase</keyword>
<evidence type="ECO:0000313" key="16">
    <source>
        <dbReference type="EMBL" id="KAJ8880452.1"/>
    </source>
</evidence>
<evidence type="ECO:0000256" key="10">
    <source>
        <dbReference type="ARBA" id="ARBA00023049"/>
    </source>
</evidence>
<organism evidence="16 17">
    <name type="scientific">Dryococelus australis</name>
    <dbReference type="NCBI Taxonomy" id="614101"/>
    <lineage>
        <taxon>Eukaryota</taxon>
        <taxon>Metazoa</taxon>
        <taxon>Ecdysozoa</taxon>
        <taxon>Arthropoda</taxon>
        <taxon>Hexapoda</taxon>
        <taxon>Insecta</taxon>
        <taxon>Pterygota</taxon>
        <taxon>Neoptera</taxon>
        <taxon>Polyneoptera</taxon>
        <taxon>Phasmatodea</taxon>
        <taxon>Verophasmatodea</taxon>
        <taxon>Anareolatae</taxon>
        <taxon>Phasmatidae</taxon>
        <taxon>Eurycanthinae</taxon>
        <taxon>Dryococelus</taxon>
    </lineage>
</organism>
<feature type="compositionally biased region" description="Basic and acidic residues" evidence="14">
    <location>
        <begin position="1156"/>
        <end position="1172"/>
    </location>
</feature>
<keyword evidence="11" id="KW-1015">Disulfide bond</keyword>
<name>A0ABQ9H851_9NEOP</name>
<dbReference type="InterPro" id="IPR043128">
    <property type="entry name" value="Rev_trsase/Diguanyl_cyclase"/>
</dbReference>
<keyword evidence="10" id="KW-0482">Metalloprotease</keyword>
<dbReference type="Pfam" id="PF17771">
    <property type="entry name" value="ADAMTS_CR_2"/>
    <property type="match status" value="1"/>
</dbReference>
<evidence type="ECO:0000256" key="3">
    <source>
        <dbReference type="ARBA" id="ARBA00022695"/>
    </source>
</evidence>
<protein>
    <recommendedName>
        <fullName evidence="15">Peptidase M12B domain-containing protein</fullName>
    </recommendedName>
</protein>
<keyword evidence="17" id="KW-1185">Reference proteome</keyword>
<evidence type="ECO:0000256" key="4">
    <source>
        <dbReference type="ARBA" id="ARBA00022722"/>
    </source>
</evidence>
<reference evidence="16 17" key="1">
    <citation type="submission" date="2023-02" db="EMBL/GenBank/DDBJ databases">
        <title>LHISI_Scaffold_Assembly.</title>
        <authorList>
            <person name="Stuart O.P."/>
            <person name="Cleave R."/>
            <person name="Magrath M.J.L."/>
            <person name="Mikheyev A.S."/>
        </authorList>
    </citation>
    <scope>NUCLEOTIDE SEQUENCE [LARGE SCALE GENOMIC DNA]</scope>
    <source>
        <strain evidence="16">Daus_M_001</strain>
        <tissue evidence="16">Leg muscle</tissue>
    </source>
</reference>
<feature type="active site" evidence="13">
    <location>
        <position position="572"/>
    </location>
</feature>
<dbReference type="InterPro" id="IPR043502">
    <property type="entry name" value="DNA/RNA_pol_sf"/>
</dbReference>
<dbReference type="InterPro" id="IPR041373">
    <property type="entry name" value="RT_RNaseH"/>
</dbReference>
<keyword evidence="8 13" id="KW-0862">Zinc</keyword>
<comment type="caution">
    <text evidence="16">The sequence shown here is derived from an EMBL/GenBank/DDBJ whole genome shotgun (WGS) entry which is preliminary data.</text>
</comment>
<evidence type="ECO:0000256" key="7">
    <source>
        <dbReference type="ARBA" id="ARBA00022801"/>
    </source>
</evidence>
<keyword evidence="5 13" id="KW-0479">Metal-binding</keyword>
<dbReference type="SUPFAM" id="SSF55486">
    <property type="entry name" value="Metalloproteases ('zincins'), catalytic domain"/>
    <property type="match status" value="1"/>
</dbReference>
<dbReference type="InterPro" id="IPR050951">
    <property type="entry name" value="Retrovirus_Pol_polyprotein"/>
</dbReference>
<dbReference type="SUPFAM" id="SSF56672">
    <property type="entry name" value="DNA/RNA polymerases"/>
    <property type="match status" value="1"/>
</dbReference>
<keyword evidence="6" id="KW-0255">Endonuclease</keyword>
<dbReference type="EMBL" id="JARBHB010000006">
    <property type="protein sequence ID" value="KAJ8880452.1"/>
    <property type="molecule type" value="Genomic_DNA"/>
</dbReference>
<dbReference type="PANTHER" id="PTHR37984:SF5">
    <property type="entry name" value="PROTEIN NYNRIN-LIKE"/>
    <property type="match status" value="1"/>
</dbReference>
<dbReference type="Pfam" id="PF17917">
    <property type="entry name" value="RT_RNaseH"/>
    <property type="match status" value="1"/>
</dbReference>
<dbReference type="PANTHER" id="PTHR37984">
    <property type="entry name" value="PROTEIN CBG26694"/>
    <property type="match status" value="1"/>
</dbReference>
<feature type="domain" description="Peptidase M12B" evidence="15">
    <location>
        <begin position="530"/>
        <end position="631"/>
    </location>
</feature>
<dbReference type="InterPro" id="IPR024079">
    <property type="entry name" value="MetalloPept_cat_dom_sf"/>
</dbReference>
<sequence length="1601" mass="177753">MNKVMKAVEMIILHKAEEYTTLSRTAYNTFNSTLRHATTLPHWACATREFLVKVHVGRVSGISRELVFEKCSAQTMNSIHSVRHEQQAVQALYHHPSVGQPIDITLVKMELLRSQPPDLPHFGGERGPLLDSFCDYNMKHNPAGDANPRHWDMGLYISGDEVHLEPPKLAVPNLDPRSAAIVDKYHSIPDRGNVGATGSKSIFAVSSHFLKQTFKNKSGATVAKRLACSPPTEEIRIQSPAGSLRIFACGNCAGRCRWSAGFLGDLPFPPVLSFRRCSLLTAITLIGFQHLDVKSLTQTYNAKRLLFHIGLKFTLLEYLEALWPKWQIYGCESFESPYENVFALRFTIARRIRPSVRPSVSQPSALQLVSVRPSSVHCCKLIEAKLFTNREMKFSTKVNIFGGIVFGAAVGAAVRLLACHLGEPGSIPGFSHLGIVPDDAANRWVFSGISHFPRPFIPVQDMLRAAQISSLSFLFTTFPSVKFEARRNIIGPMLSESLLFHADVMRHLACQGMLPFLPSRFFAVLVNMRLATVGGVCMEKYACVIAELGTTNVFGKPYPSAGFTSVYILAHEMGHNLGMHHDGSQNTCPKDGFIMSPSRGTSGETQWSSCSAEVMKKLRRAQRPVEIAHARVYSSSWATCLNDAPATPTADMDQSRYLDEPGQHWGAKRQCELLLRDRDAALLYPDKMQVTSALVLQLIIPLTSLRLFFRHVWHLQLHFLFLPPWILATTLLPVRPSYRADTAPSFSRQSPPRLPSSIGVTTVKQLISSAATNTRVGAPALLGWVPPALRGYVCVDCSRSIYTVVPSLRRGTPTLEWGDVCIGGDAKCNAGRKVALRENPRAVSIDICENLKCKTPHRSGYYFAGPALEGTSCGPGKWCHGGECVIMKKKKPVHVVKGGWSDWKQGKCSSGCIIKSRGNGLDSKRKGNGLDSKRKGNGLDSKRKGNGLDSKRKGNGLDSKRKGNGLDSKRKGNGLDSKRKGNGLDSKRKGNGLDSKWKGNGLDSKRKGNGLDSKRKGNGLDSKRKGNGLDSKRKGNGLDSKRKGNGLDSKRKGNGLDSKRKGNGLDSKRKGNGLDSKRKGNGLDSKRKGNGLDSKRKGNGLDSKRKGNGLDSKRKGNGLDSKRKGNGLDSKRKGNGLDSKRKGNGLDSKRKGNGLDSKHIESARGIETDPEKTKSIRHWPTLTDKTEVRSFLGLCTYYRRFVPRFATIVKPLHELTETKRMFHLTTECENAFNSRWDGRPLGYVSKLFHKPEINYFVTRRELLAMVEAISDFHPYLYGRHFILRTDNASLSWPLNFKNPEGEISNADALSKMPCEPFCRRCEHQLEKSGELLKPDVAQEHKIKIFANKRRAAMCCFDQLIEHCAGTVVRARSFQTRKRTCDNPKPVNTEEGCEGPSFDVLLCKDDKGSLYRKLPLHTSTLHCAEVLRGTLVFTRNNFRKFPSLTHEPTKRSLLHATAVVTEQLVRSPPTKSNWVQSPARSLLDFRKWYSCHKMLLVGGFYPGSPFHPPFFFIPELLHSHIDSPSSTLKTSLLGEPLKSLHSLYPQQKIAWFICKKGKRRTATDYATKACAQFSKLLPELDSKPSGLQAPHEEGKLSVRLLA</sequence>
<gene>
    <name evidence="16" type="ORF">PR048_016922</name>
</gene>
<dbReference type="PROSITE" id="PS50215">
    <property type="entry name" value="ADAM_MEPRO"/>
    <property type="match status" value="1"/>
</dbReference>
<evidence type="ECO:0000259" key="15">
    <source>
        <dbReference type="PROSITE" id="PS50215"/>
    </source>
</evidence>
<keyword evidence="1" id="KW-0645">Protease</keyword>
<feature type="binding site" evidence="13">
    <location>
        <position position="571"/>
    </location>
    <ligand>
        <name>Zn(2+)</name>
        <dbReference type="ChEBI" id="CHEBI:29105"/>
        <note>catalytic</note>
    </ligand>
</feature>
<dbReference type="Gene3D" id="3.40.390.10">
    <property type="entry name" value="Collagenase (Catalytic Domain)"/>
    <property type="match status" value="2"/>
</dbReference>
<dbReference type="Pfam" id="PF13574">
    <property type="entry name" value="Reprolysin_2"/>
    <property type="match status" value="1"/>
</dbReference>
<keyword evidence="12" id="KW-0325">Glycoprotein</keyword>
<proteinExistence type="predicted"/>
<dbReference type="Gene3D" id="3.40.1620.60">
    <property type="match status" value="1"/>
</dbReference>
<dbReference type="Gene3D" id="3.30.70.270">
    <property type="match status" value="1"/>
</dbReference>
<dbReference type="InterPro" id="IPR001590">
    <property type="entry name" value="Peptidase_M12B"/>
</dbReference>
<evidence type="ECO:0000256" key="12">
    <source>
        <dbReference type="ARBA" id="ARBA00023180"/>
    </source>
</evidence>
<keyword evidence="2" id="KW-0808">Transferase</keyword>
<evidence type="ECO:0000256" key="5">
    <source>
        <dbReference type="ARBA" id="ARBA00022723"/>
    </source>
</evidence>
<evidence type="ECO:0000256" key="6">
    <source>
        <dbReference type="ARBA" id="ARBA00022759"/>
    </source>
</evidence>
<comment type="caution">
    <text evidence="13">Lacks conserved residue(s) required for the propagation of feature annotation.</text>
</comment>
<evidence type="ECO:0000256" key="13">
    <source>
        <dbReference type="PROSITE-ProRule" id="PRU00276"/>
    </source>
</evidence>